<dbReference type="PROSITE" id="PS00092">
    <property type="entry name" value="N6_MTASE"/>
    <property type="match status" value="1"/>
</dbReference>
<organism evidence="14 15">
    <name type="scientific">Eragrostis curvula</name>
    <name type="common">weeping love grass</name>
    <dbReference type="NCBI Taxonomy" id="38414"/>
    <lineage>
        <taxon>Eukaryota</taxon>
        <taxon>Viridiplantae</taxon>
        <taxon>Streptophyta</taxon>
        <taxon>Embryophyta</taxon>
        <taxon>Tracheophyta</taxon>
        <taxon>Spermatophyta</taxon>
        <taxon>Magnoliopsida</taxon>
        <taxon>Liliopsida</taxon>
        <taxon>Poales</taxon>
        <taxon>Poaceae</taxon>
        <taxon>PACMAD clade</taxon>
        <taxon>Chloridoideae</taxon>
        <taxon>Eragrostideae</taxon>
        <taxon>Eragrostidinae</taxon>
        <taxon>Eragrostis</taxon>
    </lineage>
</organism>
<dbReference type="Pfam" id="PF05175">
    <property type="entry name" value="MTS"/>
    <property type="match status" value="1"/>
</dbReference>
<comment type="similarity">
    <text evidence="2">Belongs to the eukaryotic/archaeal PrmC-related family.</text>
</comment>
<dbReference type="Pfam" id="PF12265">
    <property type="entry name" value="CAF1C_H4-bd"/>
    <property type="match status" value="1"/>
</dbReference>
<dbReference type="Gramene" id="TVT99579">
    <property type="protein sequence ID" value="TVT99579"/>
    <property type="gene ID" value="EJB05_55007"/>
</dbReference>
<evidence type="ECO:0000259" key="12">
    <source>
        <dbReference type="Pfam" id="PF05175"/>
    </source>
</evidence>
<dbReference type="SUPFAM" id="SSF50978">
    <property type="entry name" value="WD40 repeat-like"/>
    <property type="match status" value="1"/>
</dbReference>
<dbReference type="SMART" id="SM00320">
    <property type="entry name" value="WD40"/>
    <property type="match status" value="5"/>
</dbReference>
<evidence type="ECO:0000256" key="7">
    <source>
        <dbReference type="ARBA" id="ARBA00022691"/>
    </source>
</evidence>
<evidence type="ECO:0000256" key="1">
    <source>
        <dbReference type="ARBA" id="ARBA00004123"/>
    </source>
</evidence>
<proteinExistence type="inferred from homology"/>
<dbReference type="InterPro" id="IPR036322">
    <property type="entry name" value="WD40_repeat_dom_sf"/>
</dbReference>
<dbReference type="InterPro" id="IPR001680">
    <property type="entry name" value="WD40_rpt"/>
</dbReference>
<evidence type="ECO:0000259" key="13">
    <source>
        <dbReference type="Pfam" id="PF12265"/>
    </source>
</evidence>
<feature type="compositionally biased region" description="Acidic residues" evidence="11">
    <location>
        <begin position="134"/>
        <end position="151"/>
    </location>
</feature>
<dbReference type="InterPro" id="IPR004557">
    <property type="entry name" value="PrmC-related"/>
</dbReference>
<dbReference type="Gene3D" id="3.40.50.150">
    <property type="entry name" value="Vaccinia Virus protein VP39"/>
    <property type="match status" value="1"/>
</dbReference>
<evidence type="ECO:0000256" key="8">
    <source>
        <dbReference type="ARBA" id="ARBA00022737"/>
    </source>
</evidence>
<dbReference type="PANTHER" id="PTHR45903">
    <property type="entry name" value="GLUTAMATE-RICH WD REPEAT-CONTAINING PROTEIN 1"/>
    <property type="match status" value="1"/>
</dbReference>
<comment type="subcellular location">
    <subcellularLocation>
        <location evidence="1">Nucleus</location>
    </subcellularLocation>
</comment>
<dbReference type="AlphaFoldDB" id="A0A5J9SKR2"/>
<feature type="repeat" description="WD" evidence="10">
    <location>
        <begin position="272"/>
        <end position="308"/>
    </location>
</feature>
<comment type="similarity">
    <text evidence="3">Belongs to the WD repeat RBAP46/RBAP48/MSI1 family.</text>
</comment>
<protein>
    <submittedName>
        <fullName evidence="14">Uncharacterized protein</fullName>
    </submittedName>
</protein>
<keyword evidence="6" id="KW-0808">Transferase</keyword>
<evidence type="ECO:0000256" key="10">
    <source>
        <dbReference type="PROSITE-ProRule" id="PRU00221"/>
    </source>
</evidence>
<name>A0A5J9SKR2_9POAL</name>
<dbReference type="NCBIfam" id="TIGR00537">
    <property type="entry name" value="hemK_rel_arch"/>
    <property type="match status" value="1"/>
</dbReference>
<evidence type="ECO:0000256" key="2">
    <source>
        <dbReference type="ARBA" id="ARBA00006149"/>
    </source>
</evidence>
<dbReference type="InterPro" id="IPR015943">
    <property type="entry name" value="WD40/YVTN_repeat-like_dom_sf"/>
</dbReference>
<dbReference type="InterPro" id="IPR051972">
    <property type="entry name" value="Glutamate-rich_WD_repeat"/>
</dbReference>
<dbReference type="GO" id="GO:0008757">
    <property type="term" value="F:S-adenosylmethionine-dependent methyltransferase activity"/>
    <property type="evidence" value="ECO:0007669"/>
    <property type="project" value="UniProtKB-ARBA"/>
</dbReference>
<dbReference type="PANTHER" id="PTHR45903:SF1">
    <property type="entry name" value="GLUTAMATE-RICH WD REPEAT-CONTAINING PROTEIN 1"/>
    <property type="match status" value="1"/>
</dbReference>
<keyword evidence="8" id="KW-0677">Repeat</keyword>
<dbReference type="GO" id="GO:0032259">
    <property type="term" value="P:methylation"/>
    <property type="evidence" value="ECO:0007669"/>
    <property type="project" value="UniProtKB-KW"/>
</dbReference>
<reference evidence="14 15" key="1">
    <citation type="journal article" date="2019" name="Sci. Rep.">
        <title>A high-quality genome of Eragrostis curvula grass provides insights into Poaceae evolution and supports new strategies to enhance forage quality.</title>
        <authorList>
            <person name="Carballo J."/>
            <person name="Santos B.A.C.M."/>
            <person name="Zappacosta D."/>
            <person name="Garbus I."/>
            <person name="Selva J.P."/>
            <person name="Gallo C.A."/>
            <person name="Diaz A."/>
            <person name="Albertini E."/>
            <person name="Caccamo M."/>
            <person name="Echenique V."/>
        </authorList>
    </citation>
    <scope>NUCLEOTIDE SEQUENCE [LARGE SCALE GENOMIC DNA]</scope>
    <source>
        <strain evidence="15">cv. Victoria</strain>
        <tissue evidence="14">Leaf</tissue>
    </source>
</reference>
<dbReference type="GO" id="GO:0005730">
    <property type="term" value="C:nucleolus"/>
    <property type="evidence" value="ECO:0007669"/>
    <property type="project" value="TreeGrafter"/>
</dbReference>
<evidence type="ECO:0000256" key="4">
    <source>
        <dbReference type="ARBA" id="ARBA00022574"/>
    </source>
</evidence>
<evidence type="ECO:0000313" key="14">
    <source>
        <dbReference type="EMBL" id="TVT99579.1"/>
    </source>
</evidence>
<dbReference type="InterPro" id="IPR022052">
    <property type="entry name" value="Histone-bd_RBBP4-like_N"/>
</dbReference>
<evidence type="ECO:0000313" key="15">
    <source>
        <dbReference type="Proteomes" id="UP000324897"/>
    </source>
</evidence>
<feature type="compositionally biased region" description="Basic residues" evidence="11">
    <location>
        <begin position="8"/>
        <end position="20"/>
    </location>
</feature>
<dbReference type="PROSITE" id="PS50082">
    <property type="entry name" value="WD_REPEATS_2"/>
    <property type="match status" value="1"/>
</dbReference>
<dbReference type="InterPro" id="IPR029063">
    <property type="entry name" value="SAM-dependent_MTases_sf"/>
</dbReference>
<keyword evidence="7" id="KW-0949">S-adenosyl-L-methionine</keyword>
<dbReference type="OrthoDB" id="406152at2759"/>
<dbReference type="GO" id="GO:0003676">
    <property type="term" value="F:nucleic acid binding"/>
    <property type="evidence" value="ECO:0007669"/>
    <property type="project" value="InterPro"/>
</dbReference>
<dbReference type="Pfam" id="PF00400">
    <property type="entry name" value="WD40"/>
    <property type="match status" value="1"/>
</dbReference>
<feature type="region of interest" description="Disordered" evidence="11">
    <location>
        <begin position="1"/>
        <end position="38"/>
    </location>
</feature>
<feature type="region of interest" description="Disordered" evidence="11">
    <location>
        <begin position="123"/>
        <end position="155"/>
    </location>
</feature>
<accession>A0A5J9SKR2</accession>
<evidence type="ECO:0000256" key="11">
    <source>
        <dbReference type="SAM" id="MobiDB-lite"/>
    </source>
</evidence>
<evidence type="ECO:0000256" key="3">
    <source>
        <dbReference type="ARBA" id="ARBA00009341"/>
    </source>
</evidence>
<dbReference type="Gene3D" id="2.130.10.10">
    <property type="entry name" value="YVTN repeat-like/Quinoprotein amine dehydrogenase"/>
    <property type="match status" value="1"/>
</dbReference>
<dbReference type="InterPro" id="IPR002052">
    <property type="entry name" value="DNA_methylase_N6_adenine_CS"/>
</dbReference>
<keyword evidence="9" id="KW-0539">Nucleus</keyword>
<dbReference type="FunFam" id="3.40.50.150:FF:000077">
    <property type="entry name" value="HemK methyltransferase family member 2"/>
    <property type="match status" value="1"/>
</dbReference>
<dbReference type="SUPFAM" id="SSF53335">
    <property type="entry name" value="S-adenosyl-L-methionine-dependent methyltransferases"/>
    <property type="match status" value="1"/>
</dbReference>
<keyword evidence="4 10" id="KW-0853">WD repeat</keyword>
<evidence type="ECO:0000256" key="5">
    <source>
        <dbReference type="ARBA" id="ARBA00022603"/>
    </source>
</evidence>
<dbReference type="PROSITE" id="PS50294">
    <property type="entry name" value="WD_REPEATS_REGION"/>
    <property type="match status" value="1"/>
</dbReference>
<sequence length="777" mass="85956">MHPPMGRNIKKKKTKSKNKTKKQEAASSSNPAVASGPAKVWQPGVDALEEGEELQFDPDAYNYLRGFNIGWPCLSFDIVRDQLGLVRSEFPHTLYGVAGTQAEKAPLNYIGIFKLSNINGKKREPIPDSAVDGNNDEDSDNSSDDEAEEINEDTKPIVHLKKVAHTGGVNRIRSMTQKPHICATWGDTGHVQVWDMSPFLNSLADSGTRPHNEEDIIHKHLPLKVFSGHKDEGYAIDWSPLVPGRLVSGDCNGCIHLWEPTSSNWNVDANPFVGHSKSVEDLQWSPTQAHIFASCSMDKTIAIWDLRTRKEPCITIKAHNSDVNVISWNRLVTSMIASGCDDGSFSIRDLRLHEKNMDTLIAHFEYHKKAITSIKWSPHEASTLAVTSEDHQLTCIKLLEIFCLLFADAYPGLPTFRIWDLALGRDAEEEAEFRAKMKEQANAPDDLPPQLLFVHQGQKDLKELHWHPQIPSMIISTGADGFNVLMPSNIDTTIPGDCNSGIHLWEPTSSNWNVDANPLVGHSKSVEDLQASSGRTLNTAQIPLVASHPQVYEPCDDSFALVDALLSDKAQLLTLQPRLCMEIGCGSGYVITSLAIMLRQLGSGTQYIATDINQYAAKTTQATLKAHGVHADVIATDIVSGLEKRLAGMVDVVVVNPPYVPTPEEEIGCKGIASSWAGGLNGRQVIDRILPAVREILSERGWLYMIALEDNDPSDLCHLMSEMGFASLVVLKRCTEEESLYVLKFWRDAHAGANPSPRSSGHDSWFSQLPFRSLWHK</sequence>
<feature type="domain" description="Methyltransferase small" evidence="12">
    <location>
        <begin position="578"/>
        <end position="660"/>
    </location>
</feature>
<keyword evidence="15" id="KW-1185">Reference proteome</keyword>
<keyword evidence="5" id="KW-0489">Methyltransferase</keyword>
<feature type="domain" description="Histone-binding protein RBBP4-like N-terminal" evidence="13">
    <location>
        <begin position="52"/>
        <end position="118"/>
    </location>
</feature>
<evidence type="ECO:0000256" key="9">
    <source>
        <dbReference type="ARBA" id="ARBA00023242"/>
    </source>
</evidence>
<comment type="caution">
    <text evidence="14">The sequence shown here is derived from an EMBL/GenBank/DDBJ whole genome shotgun (WGS) entry which is preliminary data.</text>
</comment>
<dbReference type="InterPro" id="IPR007848">
    <property type="entry name" value="Small_mtfrase_dom"/>
</dbReference>
<gene>
    <name evidence="14" type="ORF">EJB05_55007</name>
</gene>
<dbReference type="Proteomes" id="UP000324897">
    <property type="component" value="Unassembled WGS sequence"/>
</dbReference>
<dbReference type="GO" id="GO:0042254">
    <property type="term" value="P:ribosome biogenesis"/>
    <property type="evidence" value="ECO:0007669"/>
    <property type="project" value="TreeGrafter"/>
</dbReference>
<evidence type="ECO:0000256" key="6">
    <source>
        <dbReference type="ARBA" id="ARBA00022679"/>
    </source>
</evidence>
<dbReference type="EMBL" id="RWGY01000696">
    <property type="protein sequence ID" value="TVT99579.1"/>
    <property type="molecule type" value="Genomic_DNA"/>
</dbReference>